<dbReference type="InterPro" id="IPR000515">
    <property type="entry name" value="MetI-like"/>
</dbReference>
<dbReference type="CDD" id="cd06261">
    <property type="entry name" value="TM_PBP2"/>
    <property type="match status" value="1"/>
</dbReference>
<feature type="transmembrane region" description="Helical" evidence="7">
    <location>
        <begin position="277"/>
        <end position="303"/>
    </location>
</feature>
<dbReference type="PROSITE" id="PS50928">
    <property type="entry name" value="ABC_TM1"/>
    <property type="match status" value="1"/>
</dbReference>
<dbReference type="OrthoDB" id="3171583at2"/>
<evidence type="ECO:0000256" key="5">
    <source>
        <dbReference type="ARBA" id="ARBA00022989"/>
    </source>
</evidence>
<feature type="transmembrane region" description="Helical" evidence="7">
    <location>
        <begin position="238"/>
        <end position="257"/>
    </location>
</feature>
<keyword evidence="4 7" id="KW-0812">Transmembrane</keyword>
<dbReference type="EMBL" id="QEFB01000013">
    <property type="protein sequence ID" value="PWC06481.1"/>
    <property type="molecule type" value="Genomic_DNA"/>
</dbReference>
<dbReference type="SUPFAM" id="SSF161098">
    <property type="entry name" value="MetI-like"/>
    <property type="match status" value="1"/>
</dbReference>
<comment type="subcellular location">
    <subcellularLocation>
        <location evidence="1 7">Cell membrane</location>
        <topology evidence="1 7">Multi-pass membrane protein</topology>
    </subcellularLocation>
</comment>
<dbReference type="Pfam" id="PF19300">
    <property type="entry name" value="BPD_transp_1_N"/>
    <property type="match status" value="1"/>
</dbReference>
<dbReference type="InterPro" id="IPR045621">
    <property type="entry name" value="BPD_transp_1_N"/>
</dbReference>
<keyword evidence="6 7" id="KW-0472">Membrane</keyword>
<sequence>MRFGLSALQRVGGLAIVFFGVTFIIYYSVFALPGDPIRALAGDKALSDGIIQTLRAKYNLDASLWEQYTSYIGGLLRGDFGIDFRGRPVGEQMAARWPVTITLALTAWALEVFIGLGIGVVAALKKGTWIDKGLLAGTVIASCIPVFVLGAVAQLIFGVRLDLLPVAGVSAGWPVSYILPAAVIAIFGLSAVSRLMRGSMLENLGADYVRTARAKGLSEGRIVGVHVMRNSLIPASTYLATDLGFLLGGTVIIEGIFNLPGVGNLLFSAIRIHEGPTIVGISTALILIFLVTSLLVDALHAVLDPRVRYGR</sequence>
<evidence type="ECO:0000259" key="8">
    <source>
        <dbReference type="PROSITE" id="PS50928"/>
    </source>
</evidence>
<evidence type="ECO:0000256" key="4">
    <source>
        <dbReference type="ARBA" id="ARBA00022692"/>
    </source>
</evidence>
<evidence type="ECO:0000256" key="2">
    <source>
        <dbReference type="ARBA" id="ARBA00022448"/>
    </source>
</evidence>
<feature type="transmembrane region" description="Helical" evidence="7">
    <location>
        <begin position="97"/>
        <end position="122"/>
    </location>
</feature>
<dbReference type="InterPro" id="IPR035906">
    <property type="entry name" value="MetI-like_sf"/>
</dbReference>
<feature type="transmembrane region" description="Helical" evidence="7">
    <location>
        <begin position="177"/>
        <end position="196"/>
    </location>
</feature>
<dbReference type="GO" id="GO:0055085">
    <property type="term" value="P:transmembrane transport"/>
    <property type="evidence" value="ECO:0007669"/>
    <property type="project" value="InterPro"/>
</dbReference>
<protein>
    <submittedName>
        <fullName evidence="9">ABC transporter permease</fullName>
    </submittedName>
</protein>
<dbReference type="Proteomes" id="UP000244962">
    <property type="component" value="Unassembled WGS sequence"/>
</dbReference>
<dbReference type="KEGG" id="myl:C3E77_14535"/>
<dbReference type="GO" id="GO:0005886">
    <property type="term" value="C:plasma membrane"/>
    <property type="evidence" value="ECO:0007669"/>
    <property type="project" value="UniProtKB-SubCell"/>
</dbReference>
<name>A0A2U1TC65_9MICO</name>
<dbReference type="Gene3D" id="1.10.3720.10">
    <property type="entry name" value="MetI-like"/>
    <property type="match status" value="1"/>
</dbReference>
<feature type="transmembrane region" description="Helical" evidence="7">
    <location>
        <begin position="134"/>
        <end position="157"/>
    </location>
</feature>
<comment type="similarity">
    <text evidence="7">Belongs to the binding-protein-dependent transport system permease family.</text>
</comment>
<gene>
    <name evidence="9" type="ORF">DF223_12920</name>
</gene>
<evidence type="ECO:0000256" key="3">
    <source>
        <dbReference type="ARBA" id="ARBA00022475"/>
    </source>
</evidence>
<dbReference type="Pfam" id="PF00528">
    <property type="entry name" value="BPD_transp_1"/>
    <property type="match status" value="1"/>
</dbReference>
<accession>A0A2U1TC65</accession>
<comment type="caution">
    <text evidence="9">The sequence shown here is derived from an EMBL/GenBank/DDBJ whole genome shotgun (WGS) entry which is preliminary data.</text>
</comment>
<evidence type="ECO:0000313" key="9">
    <source>
        <dbReference type="EMBL" id="PWC06481.1"/>
    </source>
</evidence>
<evidence type="ECO:0000313" key="10">
    <source>
        <dbReference type="Proteomes" id="UP000244962"/>
    </source>
</evidence>
<feature type="transmembrane region" description="Helical" evidence="7">
    <location>
        <begin position="12"/>
        <end position="30"/>
    </location>
</feature>
<keyword evidence="3" id="KW-1003">Cell membrane</keyword>
<evidence type="ECO:0000256" key="7">
    <source>
        <dbReference type="RuleBase" id="RU363032"/>
    </source>
</evidence>
<keyword evidence="5 7" id="KW-1133">Transmembrane helix</keyword>
<evidence type="ECO:0000256" key="1">
    <source>
        <dbReference type="ARBA" id="ARBA00004651"/>
    </source>
</evidence>
<keyword evidence="10" id="KW-1185">Reference proteome</keyword>
<keyword evidence="2 7" id="KW-0813">Transport</keyword>
<dbReference type="RefSeq" id="WP_108392632.1">
    <property type="nucleotide sequence ID" value="NZ_CP026949.1"/>
</dbReference>
<dbReference type="AlphaFoldDB" id="A0A2U1TC65"/>
<proteinExistence type="inferred from homology"/>
<dbReference type="PANTHER" id="PTHR43163:SF7">
    <property type="entry name" value="DIPEPTIDE-TRANSPORT INTEGRAL MEMBRANE PROTEIN ABC TRANSPORTER DPPB-RELATED"/>
    <property type="match status" value="1"/>
</dbReference>
<dbReference type="PANTHER" id="PTHR43163">
    <property type="entry name" value="DIPEPTIDE TRANSPORT SYSTEM PERMEASE PROTEIN DPPB-RELATED"/>
    <property type="match status" value="1"/>
</dbReference>
<evidence type="ECO:0000256" key="6">
    <source>
        <dbReference type="ARBA" id="ARBA00023136"/>
    </source>
</evidence>
<reference evidence="10" key="1">
    <citation type="submission" date="2018-04" db="EMBL/GenBank/DDBJ databases">
        <authorList>
            <person name="Liu S."/>
            <person name="Wang Z."/>
            <person name="Li J."/>
        </authorList>
    </citation>
    <scope>NUCLEOTIDE SEQUENCE [LARGE SCALE GENOMIC DNA]</scope>
    <source>
        <strain evidence="10">622</strain>
    </source>
</reference>
<organism evidence="9 10">
    <name type="scientific">Mycetocola zhujimingii</name>
    <dbReference type="NCBI Taxonomy" id="2079792"/>
    <lineage>
        <taxon>Bacteria</taxon>
        <taxon>Bacillati</taxon>
        <taxon>Actinomycetota</taxon>
        <taxon>Actinomycetes</taxon>
        <taxon>Micrococcales</taxon>
        <taxon>Microbacteriaceae</taxon>
        <taxon>Mycetocola</taxon>
    </lineage>
</organism>
<feature type="domain" description="ABC transmembrane type-1" evidence="8">
    <location>
        <begin position="97"/>
        <end position="300"/>
    </location>
</feature>